<evidence type="ECO:0000313" key="3">
    <source>
        <dbReference type="Proteomes" id="UP000001935"/>
    </source>
</evidence>
<evidence type="ECO:0000313" key="2">
    <source>
        <dbReference type="EMBL" id="ABC83564.1"/>
    </source>
</evidence>
<evidence type="ECO:0000256" key="1">
    <source>
        <dbReference type="SAM" id="SignalP"/>
    </source>
</evidence>
<dbReference type="KEGG" id="ade:Adeh_3798"/>
<protein>
    <recommendedName>
        <fullName evidence="4">Lipoprotein</fullName>
    </recommendedName>
</protein>
<dbReference type="RefSeq" id="WP_011422846.1">
    <property type="nucleotide sequence ID" value="NC_007760.1"/>
</dbReference>
<keyword evidence="1" id="KW-0732">Signal</keyword>
<gene>
    <name evidence="2" type="ordered locus">Adeh_3798</name>
</gene>
<name>Q2IG56_ANADE</name>
<evidence type="ECO:0008006" key="4">
    <source>
        <dbReference type="Google" id="ProtNLM"/>
    </source>
</evidence>
<dbReference type="OrthoDB" id="9916438at2"/>
<feature type="chain" id="PRO_5004210011" description="Lipoprotein" evidence="1">
    <location>
        <begin position="27"/>
        <end position="191"/>
    </location>
</feature>
<reference evidence="2" key="1">
    <citation type="submission" date="2006-01" db="EMBL/GenBank/DDBJ databases">
        <title>Complete sequence of Anaeromyxobacter dehalogenans 2CP-C.</title>
        <authorList>
            <consortium name="US DOE Joint Genome Institute"/>
            <person name="Copeland A."/>
            <person name="Lucas S."/>
            <person name="Lapidus A."/>
            <person name="Barry K."/>
            <person name="Detter J.C."/>
            <person name="Glavina T."/>
            <person name="Hammon N."/>
            <person name="Israni S."/>
            <person name="Pitluck S."/>
            <person name="Brettin T."/>
            <person name="Bruce D."/>
            <person name="Han C."/>
            <person name="Tapia R."/>
            <person name="Gilna P."/>
            <person name="Kiss H."/>
            <person name="Schmutz J."/>
            <person name="Larimer F."/>
            <person name="Land M."/>
            <person name="Kyrpides N."/>
            <person name="Anderson I."/>
            <person name="Sanford R.A."/>
            <person name="Ritalahti K.M."/>
            <person name="Thomas H.S."/>
            <person name="Kirby J.R."/>
            <person name="Zhulin I.B."/>
            <person name="Loeffler F.E."/>
            <person name="Richardson P."/>
        </authorList>
    </citation>
    <scope>NUCLEOTIDE SEQUENCE</scope>
    <source>
        <strain evidence="2">2CP-C</strain>
    </source>
</reference>
<organism evidence="2 3">
    <name type="scientific">Anaeromyxobacter dehalogenans (strain 2CP-C)</name>
    <dbReference type="NCBI Taxonomy" id="290397"/>
    <lineage>
        <taxon>Bacteria</taxon>
        <taxon>Pseudomonadati</taxon>
        <taxon>Myxococcota</taxon>
        <taxon>Myxococcia</taxon>
        <taxon>Myxococcales</taxon>
        <taxon>Cystobacterineae</taxon>
        <taxon>Anaeromyxobacteraceae</taxon>
        <taxon>Anaeromyxobacter</taxon>
    </lineage>
</organism>
<dbReference type="STRING" id="290397.Adeh_3798"/>
<feature type="signal peptide" evidence="1">
    <location>
        <begin position="1"/>
        <end position="26"/>
    </location>
</feature>
<dbReference type="Proteomes" id="UP000001935">
    <property type="component" value="Chromosome"/>
</dbReference>
<accession>Q2IG56</accession>
<dbReference type="AlphaFoldDB" id="Q2IG56"/>
<dbReference type="HOGENOM" id="CLU_1418888_0_0_7"/>
<dbReference type="EMBL" id="CP000251">
    <property type="protein sequence ID" value="ABC83564.1"/>
    <property type="molecule type" value="Genomic_DNA"/>
</dbReference>
<sequence>MPRRPSHRAPRALTLATLLAALGAPACNSDGGEDCPGEVIGVFGLQARRVDASTACTVGPEGGWAAAVPATIPAELAADAAAVFPVTLAQDPRTGAVALCTGREHEAVLRGARSGDHVQASAAAGEAVLSACAATCTAALTVAIEGDLAFPAGGPPTLAGTLVETYGATGGACAPCVLPCTASYAFTAVAR</sequence>
<proteinExistence type="predicted"/>